<dbReference type="Proteomes" id="UP000190776">
    <property type="component" value="Unassembled WGS sequence"/>
</dbReference>
<organism evidence="1 2">
    <name type="scientific">Diplodia seriata</name>
    <dbReference type="NCBI Taxonomy" id="420778"/>
    <lineage>
        <taxon>Eukaryota</taxon>
        <taxon>Fungi</taxon>
        <taxon>Dikarya</taxon>
        <taxon>Ascomycota</taxon>
        <taxon>Pezizomycotina</taxon>
        <taxon>Dothideomycetes</taxon>
        <taxon>Dothideomycetes incertae sedis</taxon>
        <taxon>Botryosphaeriales</taxon>
        <taxon>Botryosphaeriaceae</taxon>
        <taxon>Diplodia</taxon>
    </lineage>
</organism>
<evidence type="ECO:0000313" key="2">
    <source>
        <dbReference type="Proteomes" id="UP000190776"/>
    </source>
</evidence>
<dbReference type="OrthoDB" id="5429634at2759"/>
<dbReference type="AlphaFoldDB" id="A0A1S8BHR0"/>
<sequence length="83" mass="8691">MYGSVRVLCAAAGELRDIPKDGHVKWGDRKSVHQDPCFGDADIIVVGQGPLYRRAGLSGGPVGEIVPDELYAGCPPSAEIANA</sequence>
<evidence type="ECO:0000313" key="1">
    <source>
        <dbReference type="EMBL" id="OMP87042.1"/>
    </source>
</evidence>
<dbReference type="EMBL" id="MSZU01000076">
    <property type="protein sequence ID" value="OMP87042.1"/>
    <property type="molecule type" value="Genomic_DNA"/>
</dbReference>
<gene>
    <name evidence="1" type="ORF">BK809_0007128</name>
</gene>
<accession>A0A1S8BHR0</accession>
<reference evidence="1 2" key="1">
    <citation type="submission" date="2017-01" db="EMBL/GenBank/DDBJ databases">
        <title>Draft genome sequence of Diplodia seriata F98.1, a fungal species involved in grapevine trunk diseases.</title>
        <authorList>
            <person name="Robert-Siegwald G."/>
            <person name="Vallet J."/>
            <person name="Abou-Mansour E."/>
            <person name="Xu J."/>
            <person name="Rey P."/>
            <person name="Bertsch C."/>
            <person name="Rego C."/>
            <person name="Larignon P."/>
            <person name="Fontaine F."/>
            <person name="Lebrun M.-H."/>
        </authorList>
    </citation>
    <scope>NUCLEOTIDE SEQUENCE [LARGE SCALE GENOMIC DNA]</scope>
    <source>
        <strain evidence="1 2">F98.1</strain>
    </source>
</reference>
<proteinExistence type="predicted"/>
<comment type="caution">
    <text evidence="1">The sequence shown here is derived from an EMBL/GenBank/DDBJ whole genome shotgun (WGS) entry which is preliminary data.</text>
</comment>
<protein>
    <submittedName>
        <fullName evidence="1">Uncharacterized protein</fullName>
    </submittedName>
</protein>
<name>A0A1S8BHR0_9PEZI</name>